<dbReference type="Proteomes" id="UP000199677">
    <property type="component" value="Unassembled WGS sequence"/>
</dbReference>
<feature type="compositionally biased region" description="Basic and acidic residues" evidence="1">
    <location>
        <begin position="15"/>
        <end position="24"/>
    </location>
</feature>
<dbReference type="SMART" id="SM00880">
    <property type="entry name" value="CHAD"/>
    <property type="match status" value="1"/>
</dbReference>
<dbReference type="Pfam" id="PF05235">
    <property type="entry name" value="CHAD"/>
    <property type="match status" value="1"/>
</dbReference>
<gene>
    <name evidence="3" type="ORF">SAMN04487951_10228</name>
</gene>
<evidence type="ECO:0000313" key="4">
    <source>
        <dbReference type="Proteomes" id="UP000199677"/>
    </source>
</evidence>
<reference evidence="4" key="1">
    <citation type="submission" date="2016-10" db="EMBL/GenBank/DDBJ databases">
        <authorList>
            <person name="Varghese N."/>
            <person name="Submissions S."/>
        </authorList>
    </citation>
    <scope>NUCLEOTIDE SEQUENCE [LARGE SCALE GENOMIC DNA]</scope>
    <source>
        <strain evidence="4">CGMCC 1.6494</strain>
    </source>
</reference>
<dbReference type="InterPro" id="IPR007899">
    <property type="entry name" value="CHAD_dom"/>
</dbReference>
<dbReference type="SUPFAM" id="SSF53254">
    <property type="entry name" value="Phosphoglycerate mutase-like"/>
    <property type="match status" value="1"/>
</dbReference>
<protein>
    <submittedName>
        <fullName evidence="3">Phosphohistidine phosphatase</fullName>
    </submittedName>
</protein>
<proteinExistence type="predicted"/>
<sequence>MRHLYLMRHAKAKQPRGDMTDHQRPLRKRGKRQAAAMAPVLRRWQALEGKTYVSTAARTRETFDEIAAQLPDRTLANPVHFDEALYTFDVEALLAWLTALPDGAERVLVIGHNPALIEFACWLNDEVPPSLPTASVLHFTLPDTPWSSMNQGCAELVGHLSPEEASYALFKRRAPKPPAHKDDTASRIHAMLEHQYRMIRALEPGVIAGVDPEFLHQYRVNLRRSRAVGESLRSVVKVPGLKKQLKWLKHCARATSDLRDLDVFVEDLSNTSPPLSPGTREGLKQWLQGCQREHHQALCQQLSTSEYVEQLQGWQRFIVSDEVVKALSKFTPKRSKAVLDERIARHDEDLAALALDAPDTTLHELRKGLKRIRYLADLMPETPKPFVSELKHRQRLLGDFQDLCTRQVWLDAFCASADNDTRQKQECSQWRAALEKPKRNLRKDVLALAPLAEVQT</sequence>
<dbReference type="InterPro" id="IPR038186">
    <property type="entry name" value="CHAD_dom_sf"/>
</dbReference>
<dbReference type="SMART" id="SM00855">
    <property type="entry name" value="PGAM"/>
    <property type="match status" value="1"/>
</dbReference>
<dbReference type="Gene3D" id="1.40.20.10">
    <property type="entry name" value="CHAD domain"/>
    <property type="match status" value="1"/>
</dbReference>
<dbReference type="PANTHER" id="PTHR39339:SF1">
    <property type="entry name" value="CHAD DOMAIN-CONTAINING PROTEIN"/>
    <property type="match status" value="1"/>
</dbReference>
<dbReference type="AlphaFoldDB" id="A0A1G9Y800"/>
<keyword evidence="4" id="KW-1185">Reference proteome</keyword>
<evidence type="ECO:0000256" key="1">
    <source>
        <dbReference type="SAM" id="MobiDB-lite"/>
    </source>
</evidence>
<dbReference type="RefSeq" id="WP_089701999.1">
    <property type="nucleotide sequence ID" value="NZ_FNII01000002.1"/>
</dbReference>
<dbReference type="Gene3D" id="3.40.50.1240">
    <property type="entry name" value="Phosphoglycerate mutase-like"/>
    <property type="match status" value="1"/>
</dbReference>
<feature type="domain" description="CHAD" evidence="2">
    <location>
        <begin position="181"/>
        <end position="446"/>
    </location>
</feature>
<accession>A0A1G9Y800</accession>
<dbReference type="InterPro" id="IPR013078">
    <property type="entry name" value="His_Pase_superF_clade-1"/>
</dbReference>
<dbReference type="CDD" id="cd07067">
    <property type="entry name" value="HP_PGM_like"/>
    <property type="match status" value="1"/>
</dbReference>
<dbReference type="OrthoDB" id="9810154at2"/>
<dbReference type="EMBL" id="FNII01000002">
    <property type="protein sequence ID" value="SDN04651.1"/>
    <property type="molecule type" value="Genomic_DNA"/>
</dbReference>
<organism evidence="3 4">
    <name type="scientific">Vreelandella arcis</name>
    <dbReference type="NCBI Taxonomy" id="416873"/>
    <lineage>
        <taxon>Bacteria</taxon>
        <taxon>Pseudomonadati</taxon>
        <taxon>Pseudomonadota</taxon>
        <taxon>Gammaproteobacteria</taxon>
        <taxon>Oceanospirillales</taxon>
        <taxon>Halomonadaceae</taxon>
        <taxon>Vreelandella</taxon>
    </lineage>
</organism>
<dbReference type="PANTHER" id="PTHR39339">
    <property type="entry name" value="SLR1444 PROTEIN"/>
    <property type="match status" value="1"/>
</dbReference>
<evidence type="ECO:0000259" key="2">
    <source>
        <dbReference type="PROSITE" id="PS51708"/>
    </source>
</evidence>
<dbReference type="InterPro" id="IPR029033">
    <property type="entry name" value="His_PPase_superfam"/>
</dbReference>
<feature type="region of interest" description="Disordered" evidence="1">
    <location>
        <begin position="10"/>
        <end position="32"/>
    </location>
</feature>
<dbReference type="STRING" id="416873.SAMN04487951_10228"/>
<name>A0A1G9Y800_9GAMM</name>
<dbReference type="PROSITE" id="PS51708">
    <property type="entry name" value="CHAD"/>
    <property type="match status" value="1"/>
</dbReference>
<evidence type="ECO:0000313" key="3">
    <source>
        <dbReference type="EMBL" id="SDN04651.1"/>
    </source>
</evidence>
<dbReference type="Pfam" id="PF00300">
    <property type="entry name" value="His_Phos_1"/>
    <property type="match status" value="1"/>
</dbReference>